<feature type="compositionally biased region" description="Low complexity" evidence="1">
    <location>
        <begin position="163"/>
        <end position="177"/>
    </location>
</feature>
<reference evidence="3" key="1">
    <citation type="submission" date="2021-01" db="EMBL/GenBank/DDBJ databases">
        <title>Draft genomes of Rhodovulum sulfidophilum.</title>
        <authorList>
            <person name="Guzman M.S."/>
        </authorList>
    </citation>
    <scope>NUCLEOTIDE SEQUENCE [LARGE SCALE GENOMIC DNA]</scope>
    <source>
        <strain evidence="3">AB19</strain>
    </source>
</reference>
<sequence>MHDLDGRHPAIVEIRLLQERPAQHVQQGAFAGGKILRRQRAELRAENRQHRPRPIGGHRPARHQRPRQPLSAEPGRDAVGRQIEKDRPGIARPAQAPVDARVEHRKIVPGEVLYAGPTERTPRLRSVSTASDAPDRDRTAPGRISCAGATSRARRTPLGGLGTLSVLSVPVSAATPRTPKRRARRLGQPRAASGRVDGSR</sequence>
<feature type="compositionally biased region" description="Basic and acidic residues" evidence="1">
    <location>
        <begin position="74"/>
        <end position="89"/>
    </location>
</feature>
<comment type="caution">
    <text evidence="2">The sequence shown here is derived from an EMBL/GenBank/DDBJ whole genome shotgun (WGS) entry which is preliminary data.</text>
</comment>
<gene>
    <name evidence="2" type="ORF">JMJ92_09040</name>
</gene>
<evidence type="ECO:0000313" key="3">
    <source>
        <dbReference type="Proteomes" id="UP000635853"/>
    </source>
</evidence>
<evidence type="ECO:0000256" key="1">
    <source>
        <dbReference type="SAM" id="MobiDB-lite"/>
    </source>
</evidence>
<evidence type="ECO:0000313" key="2">
    <source>
        <dbReference type="EMBL" id="MBL3578299.1"/>
    </source>
</evidence>
<dbReference type="RefSeq" id="WP_075786084.1">
    <property type="nucleotide sequence ID" value="NZ_JAESIL010000031.1"/>
</dbReference>
<organism evidence="2 3">
    <name type="scientific">Rhodovulum visakhapatnamense</name>
    <dbReference type="NCBI Taxonomy" id="364297"/>
    <lineage>
        <taxon>Bacteria</taxon>
        <taxon>Pseudomonadati</taxon>
        <taxon>Pseudomonadota</taxon>
        <taxon>Alphaproteobacteria</taxon>
        <taxon>Rhodobacterales</taxon>
        <taxon>Paracoccaceae</taxon>
        <taxon>Rhodovulum</taxon>
    </lineage>
</organism>
<feature type="region of interest" description="Disordered" evidence="1">
    <location>
        <begin position="113"/>
        <end position="200"/>
    </location>
</feature>
<feature type="region of interest" description="Disordered" evidence="1">
    <location>
        <begin position="44"/>
        <end position="99"/>
    </location>
</feature>
<keyword evidence="3" id="KW-1185">Reference proteome</keyword>
<dbReference type="EMBL" id="JAESIL010000031">
    <property type="protein sequence ID" value="MBL3578299.1"/>
    <property type="molecule type" value="Genomic_DNA"/>
</dbReference>
<dbReference type="Proteomes" id="UP000635853">
    <property type="component" value="Unassembled WGS sequence"/>
</dbReference>
<feature type="compositionally biased region" description="Basic residues" evidence="1">
    <location>
        <begin position="178"/>
        <end position="187"/>
    </location>
</feature>
<protein>
    <submittedName>
        <fullName evidence="2">Uncharacterized protein</fullName>
    </submittedName>
</protein>
<proteinExistence type="predicted"/>
<accession>A0ABS1RFK9</accession>
<name>A0ABS1RFK9_9RHOB</name>